<dbReference type="AlphaFoldDB" id="A0A5B7I8S3"/>
<comment type="caution">
    <text evidence="1">The sequence shown here is derived from an EMBL/GenBank/DDBJ whole genome shotgun (WGS) entry which is preliminary data.</text>
</comment>
<reference evidence="1 2" key="1">
    <citation type="submission" date="2019-05" db="EMBL/GenBank/DDBJ databases">
        <title>Another draft genome of Portunus trituberculatus and its Hox gene families provides insights of decapod evolution.</title>
        <authorList>
            <person name="Jeong J.-H."/>
            <person name="Song I."/>
            <person name="Kim S."/>
            <person name="Choi T."/>
            <person name="Kim D."/>
            <person name="Ryu S."/>
            <person name="Kim W."/>
        </authorList>
    </citation>
    <scope>NUCLEOTIDE SEQUENCE [LARGE SCALE GENOMIC DNA]</scope>
    <source>
        <tissue evidence="1">Muscle</tissue>
    </source>
</reference>
<dbReference type="EMBL" id="VSRR010048688">
    <property type="protein sequence ID" value="MPC78535.1"/>
    <property type="molecule type" value="Genomic_DNA"/>
</dbReference>
<evidence type="ECO:0000313" key="1">
    <source>
        <dbReference type="EMBL" id="MPC78535.1"/>
    </source>
</evidence>
<evidence type="ECO:0000313" key="2">
    <source>
        <dbReference type="Proteomes" id="UP000324222"/>
    </source>
</evidence>
<proteinExistence type="predicted"/>
<name>A0A5B7I8S3_PORTR</name>
<sequence>MSPISTILHAGRNLSTLLTSSLPVSSFSSSTAKEFSVSTHCAALRTFLLFAPEDTTHHSSWPFVSVLGKETAGTSTPSVAEFTRQNSACRSEIRPLNSSRTSEILQWNSASISETFITKASRIGELTQPAETVGKAWKAITT</sequence>
<keyword evidence="2" id="KW-1185">Reference proteome</keyword>
<organism evidence="1 2">
    <name type="scientific">Portunus trituberculatus</name>
    <name type="common">Swimming crab</name>
    <name type="synonym">Neptunus trituberculatus</name>
    <dbReference type="NCBI Taxonomy" id="210409"/>
    <lineage>
        <taxon>Eukaryota</taxon>
        <taxon>Metazoa</taxon>
        <taxon>Ecdysozoa</taxon>
        <taxon>Arthropoda</taxon>
        <taxon>Crustacea</taxon>
        <taxon>Multicrustacea</taxon>
        <taxon>Malacostraca</taxon>
        <taxon>Eumalacostraca</taxon>
        <taxon>Eucarida</taxon>
        <taxon>Decapoda</taxon>
        <taxon>Pleocyemata</taxon>
        <taxon>Brachyura</taxon>
        <taxon>Eubrachyura</taxon>
        <taxon>Portunoidea</taxon>
        <taxon>Portunidae</taxon>
        <taxon>Portuninae</taxon>
        <taxon>Portunus</taxon>
    </lineage>
</organism>
<protein>
    <submittedName>
        <fullName evidence="1">Uncharacterized protein</fullName>
    </submittedName>
</protein>
<gene>
    <name evidence="1" type="ORF">E2C01_073023</name>
</gene>
<accession>A0A5B7I8S3</accession>
<dbReference type="Proteomes" id="UP000324222">
    <property type="component" value="Unassembled WGS sequence"/>
</dbReference>